<protein>
    <submittedName>
        <fullName evidence="5">Uncharacterized protein</fullName>
    </submittedName>
</protein>
<keyword evidence="6" id="KW-1185">Reference proteome</keyword>
<dbReference type="RefSeq" id="XP_052947366.1">
    <property type="nucleotide sequence ID" value="XM_053092463.1"/>
</dbReference>
<dbReference type="PANTHER" id="PTHR12652">
    <property type="entry name" value="PEROXISOMAL BIOGENESIS FACTOR 11"/>
    <property type="match status" value="1"/>
</dbReference>
<evidence type="ECO:0000313" key="5">
    <source>
        <dbReference type="EMBL" id="KAI9637589.1"/>
    </source>
</evidence>
<dbReference type="GO" id="GO:0005778">
    <property type="term" value="C:peroxisomal membrane"/>
    <property type="evidence" value="ECO:0007669"/>
    <property type="project" value="UniProtKB-SubCell"/>
</dbReference>
<sequence length="296" mass="32017">MSKCISQQVQKAQAALPRLAKLTGSLPGLDASLMVVQYSSPAVIAVLMGLASLKDKYPALRLSLRRSGEKGLVGGAGLRLLAVAWGRVGLSIGDARVIMRAFGLLPVLIPAIKMFYPDPIKSLTFAPIPSLQVLSLLLYYPLEHIAWLASKGVVTMTPEAIGRTSIWSVRFWALYVVLELVKIRQRHISLQQRTRAMRNAKPAVSQKEAEGYELQSGTPLGAVATPAVDAEAAKKVTALRGDWADLKNSIITNAGYAPLTIHWSAGGLWANPLYTSLFGTMAAIGQFRKQWQLAGM</sequence>
<dbReference type="GO" id="GO:0016559">
    <property type="term" value="P:peroxisome fission"/>
    <property type="evidence" value="ECO:0007669"/>
    <property type="project" value="InterPro"/>
</dbReference>
<evidence type="ECO:0000256" key="1">
    <source>
        <dbReference type="ARBA" id="ARBA00022593"/>
    </source>
</evidence>
<organism evidence="5 6">
    <name type="scientific">Dioszegia hungarica</name>
    <dbReference type="NCBI Taxonomy" id="4972"/>
    <lineage>
        <taxon>Eukaryota</taxon>
        <taxon>Fungi</taxon>
        <taxon>Dikarya</taxon>
        <taxon>Basidiomycota</taxon>
        <taxon>Agaricomycotina</taxon>
        <taxon>Tremellomycetes</taxon>
        <taxon>Tremellales</taxon>
        <taxon>Bulleribasidiaceae</taxon>
        <taxon>Dioszegia</taxon>
    </lineage>
</organism>
<dbReference type="Proteomes" id="UP001164286">
    <property type="component" value="Unassembled WGS sequence"/>
</dbReference>
<evidence type="ECO:0000313" key="6">
    <source>
        <dbReference type="Proteomes" id="UP001164286"/>
    </source>
</evidence>
<evidence type="ECO:0000256" key="4">
    <source>
        <dbReference type="ARBA" id="ARBA00046271"/>
    </source>
</evidence>
<proteinExistence type="predicted"/>
<comment type="subcellular location">
    <subcellularLocation>
        <location evidence="4">Peroxisome membrane</location>
    </subcellularLocation>
</comment>
<name>A0AA38LX74_9TREE</name>
<reference evidence="5" key="1">
    <citation type="journal article" date="2022" name="G3 (Bethesda)">
        <title>High quality genome of the basidiomycete yeast Dioszegia hungarica PDD-24b-2 isolated from cloud water.</title>
        <authorList>
            <person name="Jarrige D."/>
            <person name="Haridas S."/>
            <person name="Bleykasten-Grosshans C."/>
            <person name="Joly M."/>
            <person name="Nadalig T."/>
            <person name="Sancelme M."/>
            <person name="Vuilleumier S."/>
            <person name="Grigoriev I.V."/>
            <person name="Amato P."/>
            <person name="Bringel F."/>
        </authorList>
    </citation>
    <scope>NUCLEOTIDE SEQUENCE</scope>
    <source>
        <strain evidence="5">PDD-24b-2</strain>
    </source>
</reference>
<keyword evidence="1" id="KW-0962">Peroxisome biogenesis</keyword>
<dbReference type="EMBL" id="JAKWFO010000004">
    <property type="protein sequence ID" value="KAI9637589.1"/>
    <property type="molecule type" value="Genomic_DNA"/>
</dbReference>
<dbReference type="AlphaFoldDB" id="A0AA38LX74"/>
<dbReference type="PANTHER" id="PTHR12652:SF25">
    <property type="entry name" value="MICROBODY (PEROXISOME) PROLIFERATION PROTEIN PEROXIN 11C (EUROFUNG)"/>
    <property type="match status" value="1"/>
</dbReference>
<dbReference type="InterPro" id="IPR008733">
    <property type="entry name" value="PEX11"/>
</dbReference>
<accession>A0AA38LX74</accession>
<dbReference type="GeneID" id="77731668"/>
<evidence type="ECO:0000256" key="2">
    <source>
        <dbReference type="ARBA" id="ARBA00023136"/>
    </source>
</evidence>
<dbReference type="Pfam" id="PF05648">
    <property type="entry name" value="PEX11"/>
    <property type="match status" value="1"/>
</dbReference>
<comment type="caution">
    <text evidence="5">The sequence shown here is derived from an EMBL/GenBank/DDBJ whole genome shotgun (WGS) entry which is preliminary data.</text>
</comment>
<keyword evidence="2" id="KW-0472">Membrane</keyword>
<keyword evidence="3" id="KW-0576">Peroxisome</keyword>
<gene>
    <name evidence="5" type="ORF">MKK02DRAFT_43515</name>
</gene>
<evidence type="ECO:0000256" key="3">
    <source>
        <dbReference type="ARBA" id="ARBA00023140"/>
    </source>
</evidence>